<dbReference type="FunFam" id="3.40.50.720:FF:000084">
    <property type="entry name" value="Short-chain dehydrogenase reductase"/>
    <property type="match status" value="1"/>
</dbReference>
<protein>
    <submittedName>
        <fullName evidence="2">Short-chain dehydrogenase</fullName>
    </submittedName>
</protein>
<comment type="caution">
    <text evidence="2">The sequence shown here is derived from an EMBL/GenBank/DDBJ whole genome shotgun (WGS) entry which is preliminary data.</text>
</comment>
<dbReference type="PRINTS" id="PR00080">
    <property type="entry name" value="SDRFAMILY"/>
</dbReference>
<keyword evidence="3" id="KW-1185">Reference proteome</keyword>
<dbReference type="InterPro" id="IPR002347">
    <property type="entry name" value="SDR_fam"/>
</dbReference>
<evidence type="ECO:0000256" key="1">
    <source>
        <dbReference type="ARBA" id="ARBA00006484"/>
    </source>
</evidence>
<name>A0A2N3PPT7_9PROT</name>
<evidence type="ECO:0000313" key="3">
    <source>
        <dbReference type="Proteomes" id="UP000233293"/>
    </source>
</evidence>
<reference evidence="3" key="1">
    <citation type="submission" date="2017-12" db="EMBL/GenBank/DDBJ databases">
        <title>Draft genome sequence of Telmatospirillum siberiense 26-4b1T, an acidotolerant peatland alphaproteobacterium potentially involved in sulfur cycling.</title>
        <authorList>
            <person name="Hausmann B."/>
            <person name="Pjevac P."/>
            <person name="Schreck K."/>
            <person name="Herbold C.W."/>
            <person name="Daims H."/>
            <person name="Wagner M."/>
            <person name="Pester M."/>
            <person name="Loy A."/>
        </authorList>
    </citation>
    <scope>NUCLEOTIDE SEQUENCE [LARGE SCALE GENOMIC DNA]</scope>
    <source>
        <strain evidence="3">26-4b1</strain>
    </source>
</reference>
<dbReference type="Gene3D" id="3.40.50.720">
    <property type="entry name" value="NAD(P)-binding Rossmann-like Domain"/>
    <property type="match status" value="1"/>
</dbReference>
<organism evidence="2 3">
    <name type="scientific">Telmatospirillum siberiense</name>
    <dbReference type="NCBI Taxonomy" id="382514"/>
    <lineage>
        <taxon>Bacteria</taxon>
        <taxon>Pseudomonadati</taxon>
        <taxon>Pseudomonadota</taxon>
        <taxon>Alphaproteobacteria</taxon>
        <taxon>Rhodospirillales</taxon>
        <taxon>Rhodospirillaceae</taxon>
        <taxon>Telmatospirillum</taxon>
    </lineage>
</organism>
<dbReference type="PANTHER" id="PTHR42879">
    <property type="entry name" value="3-OXOACYL-(ACYL-CARRIER-PROTEIN) REDUCTASE"/>
    <property type="match status" value="1"/>
</dbReference>
<evidence type="ECO:0000313" key="2">
    <source>
        <dbReference type="EMBL" id="PKU22422.1"/>
    </source>
</evidence>
<proteinExistence type="inferred from homology"/>
<dbReference type="RefSeq" id="WP_101252746.1">
    <property type="nucleotide sequence ID" value="NZ_PIUM01000032.1"/>
</dbReference>
<gene>
    <name evidence="2" type="ORF">CWS72_21720</name>
</gene>
<dbReference type="PRINTS" id="PR00081">
    <property type="entry name" value="GDHRDH"/>
</dbReference>
<comment type="similarity">
    <text evidence="1">Belongs to the short-chain dehydrogenases/reductases (SDR) family.</text>
</comment>
<dbReference type="Proteomes" id="UP000233293">
    <property type="component" value="Unassembled WGS sequence"/>
</dbReference>
<dbReference type="InterPro" id="IPR036291">
    <property type="entry name" value="NAD(P)-bd_dom_sf"/>
</dbReference>
<dbReference type="SUPFAM" id="SSF51735">
    <property type="entry name" value="NAD(P)-binding Rossmann-fold domains"/>
    <property type="match status" value="1"/>
</dbReference>
<dbReference type="AlphaFoldDB" id="A0A2N3PPT7"/>
<dbReference type="EMBL" id="PIUM01000032">
    <property type="protein sequence ID" value="PKU22422.1"/>
    <property type="molecule type" value="Genomic_DNA"/>
</dbReference>
<dbReference type="CDD" id="cd05233">
    <property type="entry name" value="SDR_c"/>
    <property type="match status" value="1"/>
</dbReference>
<accession>A0A2N3PPT7</accession>
<sequence length="259" mass="26588">MSALAGKIACVTGATSGLGRQIALALAENGADVAIVGRDAERARETAGAIGKLGRDGLVCLADVTDEGQMAHAAELARQHFGRIDILVCAAGGSPPRKAVWDCGTADYRACFDGNVLGVLLSMKAVLPIMKAQGSGRIINIGGTYGHKGVAGFSLYAAAKWALRGLTKSTALEVAAGNVTVNLISPGGIEGEKLTRQFEDSAARQGLSYDDVFHRFVSQSALGRLSTGTDIANAVLFLASDGGRMVTGQDIVIDGGTIL</sequence>
<dbReference type="OrthoDB" id="9804774at2"/>
<dbReference type="Pfam" id="PF13561">
    <property type="entry name" value="adh_short_C2"/>
    <property type="match status" value="1"/>
</dbReference>
<dbReference type="InterPro" id="IPR050259">
    <property type="entry name" value="SDR"/>
</dbReference>